<dbReference type="RefSeq" id="WP_078686035.1">
    <property type="nucleotide sequence ID" value="NZ_FUYA01000011.1"/>
</dbReference>
<name>A0A1T4WXK9_9BACT</name>
<evidence type="ECO:0000313" key="1">
    <source>
        <dbReference type="EMBL" id="SKA81949.1"/>
    </source>
</evidence>
<organism evidence="1 2">
    <name type="scientific">Desulfobaculum bizertense DSM 18034</name>
    <dbReference type="NCBI Taxonomy" id="1121442"/>
    <lineage>
        <taxon>Bacteria</taxon>
        <taxon>Pseudomonadati</taxon>
        <taxon>Thermodesulfobacteriota</taxon>
        <taxon>Desulfovibrionia</taxon>
        <taxon>Desulfovibrionales</taxon>
        <taxon>Desulfovibrionaceae</taxon>
        <taxon>Desulfobaculum</taxon>
    </lineage>
</organism>
<dbReference type="EMBL" id="FUYA01000011">
    <property type="protein sequence ID" value="SKA81949.1"/>
    <property type="molecule type" value="Genomic_DNA"/>
</dbReference>
<gene>
    <name evidence="1" type="ORF">SAMN02745702_02776</name>
</gene>
<accession>A0A1T4WXK9</accession>
<sequence>MKLFLDGPERECERLALEFAATEKQIQAASRRAVSKLGRWMKSAILRESSRDTGMPRKALKGRLKMSVDRVAASTRVWVGRNAIPLSALNPRQTRSGVTAGPVQRRHAFMLPGRRGPVFKREGRSRLPISVQYEDISKDIERVLQTEIYAEAERKFLHFFRQELRWEKVKEGRS</sequence>
<proteinExistence type="predicted"/>
<dbReference type="AlphaFoldDB" id="A0A1T4WXK9"/>
<evidence type="ECO:0000313" key="2">
    <source>
        <dbReference type="Proteomes" id="UP000189733"/>
    </source>
</evidence>
<dbReference type="OrthoDB" id="5457531at2"/>
<protein>
    <recommendedName>
        <fullName evidence="3">Prophage minor tail protein Z (GPZ)</fullName>
    </recommendedName>
</protein>
<dbReference type="Proteomes" id="UP000189733">
    <property type="component" value="Unassembled WGS sequence"/>
</dbReference>
<reference evidence="1 2" key="1">
    <citation type="submission" date="2017-02" db="EMBL/GenBank/DDBJ databases">
        <authorList>
            <person name="Peterson S.W."/>
        </authorList>
    </citation>
    <scope>NUCLEOTIDE SEQUENCE [LARGE SCALE GENOMIC DNA]</scope>
    <source>
        <strain evidence="1 2">DSM 18034</strain>
    </source>
</reference>
<evidence type="ECO:0008006" key="3">
    <source>
        <dbReference type="Google" id="ProtNLM"/>
    </source>
</evidence>
<dbReference type="STRING" id="1121442.SAMN02745702_02776"/>
<keyword evidence="2" id="KW-1185">Reference proteome</keyword>